<organism evidence="1 2">
    <name type="scientific">Laribacter hongkongensis</name>
    <dbReference type="NCBI Taxonomy" id="168471"/>
    <lineage>
        <taxon>Bacteria</taxon>
        <taxon>Pseudomonadati</taxon>
        <taxon>Pseudomonadota</taxon>
        <taxon>Betaproteobacteria</taxon>
        <taxon>Neisseriales</taxon>
        <taxon>Aquaspirillaceae</taxon>
        <taxon>Laribacter</taxon>
    </lineage>
</organism>
<accession>A0ABD4SQL3</accession>
<reference evidence="1 2" key="1">
    <citation type="submission" date="2021-10" db="EMBL/GenBank/DDBJ databases">
        <title>Whole-genome sequencing analysis of Laribacter hongkongensis: virulence gene profiles, carbohydrate-active enzyme prediction, and antimicrobial resistance characterization.</title>
        <authorList>
            <person name="Yuan P."/>
            <person name="Zhan Y."/>
            <person name="Chen D."/>
        </authorList>
    </citation>
    <scope>NUCLEOTIDE SEQUENCE [LARGE SCALE GENOMIC DNA]</scope>
    <source>
        <strain evidence="1 2">W67</strain>
    </source>
</reference>
<dbReference type="Gene3D" id="2.160.10.10">
    <property type="entry name" value="Hexapeptide repeat proteins"/>
    <property type="match status" value="1"/>
</dbReference>
<comment type="caution">
    <text evidence="1">The sequence shown here is derived from an EMBL/GenBank/DDBJ whole genome shotgun (WGS) entry which is preliminary data.</text>
</comment>
<evidence type="ECO:0000313" key="2">
    <source>
        <dbReference type="Proteomes" id="UP001200247"/>
    </source>
</evidence>
<evidence type="ECO:0008006" key="3">
    <source>
        <dbReference type="Google" id="ProtNLM"/>
    </source>
</evidence>
<sequence length="236" mass="26159">MTLKMSLPPERLQAYVLDLVRLNFPDGYQVPYELTLLHEKALARLELCFSHIHRKYYREEGEQGAVLFDHLNGDHFASYLYLFANTVWRETGDSELPTRLFYLNKRMHGLDLFYSVAMPDIFMLVHPVGTVIGSAAYQDYLVVYQNVTIGADEAGIYPVFGKGTVLYAKSAVIGACRLGNDVVLGANAFILNAEIPANSVVVGQHPAPRILSAAQSVASRLFRCTPARADTAASTN</sequence>
<dbReference type="RefSeq" id="WP_239878697.1">
    <property type="nucleotide sequence ID" value="NZ_JAJAXM010000014.1"/>
</dbReference>
<dbReference type="Proteomes" id="UP001200247">
    <property type="component" value="Unassembled WGS sequence"/>
</dbReference>
<proteinExistence type="predicted"/>
<gene>
    <name evidence="1" type="ORF">LH440_09060</name>
</gene>
<dbReference type="SUPFAM" id="SSF51161">
    <property type="entry name" value="Trimeric LpxA-like enzymes"/>
    <property type="match status" value="1"/>
</dbReference>
<dbReference type="InterPro" id="IPR011004">
    <property type="entry name" value="Trimer_LpxA-like_sf"/>
</dbReference>
<dbReference type="EMBL" id="JAJAXM010000014">
    <property type="protein sequence ID" value="MCG9026046.1"/>
    <property type="molecule type" value="Genomic_DNA"/>
</dbReference>
<dbReference type="AlphaFoldDB" id="A0ABD4SQL3"/>
<protein>
    <recommendedName>
        <fullName evidence="3">Serine acetyltransferase</fullName>
    </recommendedName>
</protein>
<evidence type="ECO:0000313" key="1">
    <source>
        <dbReference type="EMBL" id="MCG9026046.1"/>
    </source>
</evidence>
<name>A0ABD4SQL3_9NEIS</name>